<name>A0A7W9FU59_BREVE</name>
<feature type="transmembrane region" description="Helical" evidence="1">
    <location>
        <begin position="116"/>
        <end position="137"/>
    </location>
</feature>
<evidence type="ECO:0000256" key="1">
    <source>
        <dbReference type="SAM" id="Phobius"/>
    </source>
</evidence>
<dbReference type="AlphaFoldDB" id="A0A7W9FU59"/>
<feature type="transmembrane region" description="Helical" evidence="1">
    <location>
        <begin position="149"/>
        <end position="169"/>
    </location>
</feature>
<feature type="transmembrane region" description="Helical" evidence="1">
    <location>
        <begin position="50"/>
        <end position="70"/>
    </location>
</feature>
<accession>A0A7W9FU59</accession>
<proteinExistence type="predicted"/>
<dbReference type="RefSeq" id="WP_260394651.1">
    <property type="nucleotide sequence ID" value="NZ_JACHLJ010000001.1"/>
</dbReference>
<organism evidence="2 3">
    <name type="scientific">Brevundimonas vesicularis</name>
    <name type="common">Pseudomonas vesicularis</name>
    <dbReference type="NCBI Taxonomy" id="41276"/>
    <lineage>
        <taxon>Bacteria</taxon>
        <taxon>Pseudomonadati</taxon>
        <taxon>Pseudomonadota</taxon>
        <taxon>Alphaproteobacteria</taxon>
        <taxon>Caulobacterales</taxon>
        <taxon>Caulobacteraceae</taxon>
        <taxon>Brevundimonas</taxon>
    </lineage>
</organism>
<dbReference type="Proteomes" id="UP000556201">
    <property type="component" value="Unassembled WGS sequence"/>
</dbReference>
<keyword evidence="1" id="KW-1133">Transmembrane helix</keyword>
<sequence length="255" mass="27217">MTSPTDMSLNETEILSVATAPQAAWSLDVRPGMRNLAGMGSVARLFRLHLSLWLGLLVLAAVAALAPASLGWPMRLAAGWDAGVATFLVATFARIFKARSQEAIRRRAAELDQAGVLVLPLSMAAAVASVVVLVLAMVASDGKPTVGQAVFSVCTVGLSWLYVHIIFALHYAHGFYAPRDDGKGDQGGLIFPGEEDADYWDFLHFALIIGVANQTADVQISSRKLRGLATFHSLIAWFFNAVILALTVNLAATLL</sequence>
<keyword evidence="1" id="KW-0812">Transmembrane</keyword>
<feature type="transmembrane region" description="Helical" evidence="1">
    <location>
        <begin position="231"/>
        <end position="252"/>
    </location>
</feature>
<dbReference type="EMBL" id="JACHLJ010000001">
    <property type="protein sequence ID" value="MBB5771617.1"/>
    <property type="molecule type" value="Genomic_DNA"/>
</dbReference>
<feature type="transmembrane region" description="Helical" evidence="1">
    <location>
        <begin position="76"/>
        <end position="96"/>
    </location>
</feature>
<comment type="caution">
    <text evidence="2">The sequence shown here is derived from an EMBL/GenBank/DDBJ whole genome shotgun (WGS) entry which is preliminary data.</text>
</comment>
<keyword evidence="1" id="KW-0472">Membrane</keyword>
<evidence type="ECO:0000313" key="2">
    <source>
        <dbReference type="EMBL" id="MBB5771617.1"/>
    </source>
</evidence>
<dbReference type="Pfam" id="PF07077">
    <property type="entry name" value="DUF1345"/>
    <property type="match status" value="1"/>
</dbReference>
<reference evidence="2 3" key="1">
    <citation type="submission" date="2020-08" db="EMBL/GenBank/DDBJ databases">
        <title>Functional genomics of gut bacteria from endangered species of beetles.</title>
        <authorList>
            <person name="Carlos-Shanley C."/>
        </authorList>
    </citation>
    <scope>NUCLEOTIDE SEQUENCE [LARGE SCALE GENOMIC DNA]</scope>
    <source>
        <strain evidence="2 3">S00192</strain>
    </source>
</reference>
<gene>
    <name evidence="2" type="ORF">HNP47_001586</name>
</gene>
<protein>
    <submittedName>
        <fullName evidence="2">Putative membrane protein</fullName>
    </submittedName>
</protein>
<evidence type="ECO:0000313" key="3">
    <source>
        <dbReference type="Proteomes" id="UP000556201"/>
    </source>
</evidence>
<dbReference type="InterPro" id="IPR009781">
    <property type="entry name" value="DUF1345"/>
</dbReference>